<evidence type="ECO:0000259" key="23">
    <source>
        <dbReference type="Pfam" id="PF02875"/>
    </source>
</evidence>
<comment type="caution">
    <text evidence="25">The sequence shown here is derived from an EMBL/GenBank/DDBJ whole genome shotgun (WGS) entry which is preliminary data.</text>
</comment>
<dbReference type="InterPro" id="IPR036565">
    <property type="entry name" value="Mur-like_cat_sf"/>
</dbReference>
<proteinExistence type="inferred from homology"/>
<dbReference type="GO" id="GO:0005737">
    <property type="term" value="C:cytoplasm"/>
    <property type="evidence" value="ECO:0007669"/>
    <property type="project" value="TreeGrafter"/>
</dbReference>
<evidence type="ECO:0000256" key="4">
    <source>
        <dbReference type="ARBA" id="ARBA00005150"/>
    </source>
</evidence>
<evidence type="ECO:0000256" key="2">
    <source>
        <dbReference type="ARBA" id="ARBA00002714"/>
    </source>
</evidence>
<comment type="similarity">
    <text evidence="5 22">Belongs to the folylpolyglutamate synthase family.</text>
</comment>
<comment type="catalytic activity">
    <reaction evidence="19">
        <text>10-formyltetrahydrofolyl-(gamma-L-Glu)(n) + L-glutamate + ATP = 10-formyltetrahydrofolyl-(gamma-L-Glu)(n+1) + ADP + phosphate + H(+)</text>
        <dbReference type="Rhea" id="RHEA:51904"/>
        <dbReference type="Rhea" id="RHEA-COMP:13088"/>
        <dbReference type="Rhea" id="RHEA-COMP:14300"/>
        <dbReference type="ChEBI" id="CHEBI:15378"/>
        <dbReference type="ChEBI" id="CHEBI:29985"/>
        <dbReference type="ChEBI" id="CHEBI:30616"/>
        <dbReference type="ChEBI" id="CHEBI:43474"/>
        <dbReference type="ChEBI" id="CHEBI:134413"/>
        <dbReference type="ChEBI" id="CHEBI:456216"/>
        <dbReference type="EC" id="6.3.2.17"/>
    </reaction>
</comment>
<evidence type="ECO:0000256" key="12">
    <source>
        <dbReference type="ARBA" id="ARBA00022840"/>
    </source>
</evidence>
<evidence type="ECO:0000256" key="19">
    <source>
        <dbReference type="ARBA" id="ARBA00047808"/>
    </source>
</evidence>
<comment type="catalytic activity">
    <reaction evidence="21">
        <text>7,8-dihydropteroate + L-glutamate + ATP = 7,8-dihydrofolate + ADP + phosphate + H(+)</text>
        <dbReference type="Rhea" id="RHEA:23584"/>
        <dbReference type="ChEBI" id="CHEBI:15378"/>
        <dbReference type="ChEBI" id="CHEBI:17839"/>
        <dbReference type="ChEBI" id="CHEBI:29985"/>
        <dbReference type="ChEBI" id="CHEBI:30616"/>
        <dbReference type="ChEBI" id="CHEBI:43474"/>
        <dbReference type="ChEBI" id="CHEBI:57451"/>
        <dbReference type="ChEBI" id="CHEBI:456216"/>
        <dbReference type="EC" id="6.3.2.12"/>
    </reaction>
</comment>
<dbReference type="EC" id="6.3.2.12" evidence="6"/>
<feature type="domain" description="Mur ligase central" evidence="24">
    <location>
        <begin position="55"/>
        <end position="271"/>
    </location>
</feature>
<dbReference type="InterPro" id="IPR013221">
    <property type="entry name" value="Mur_ligase_cen"/>
</dbReference>
<dbReference type="InterPro" id="IPR004101">
    <property type="entry name" value="Mur_ligase_C"/>
</dbReference>
<evidence type="ECO:0000313" key="26">
    <source>
        <dbReference type="Proteomes" id="UP000305451"/>
    </source>
</evidence>
<comment type="catalytic activity">
    <reaction evidence="18">
        <text>(6S)-5,6,7,8-tetrahydrofolyl-(gamma-L-Glu)(n) + L-glutamate + ATP = (6S)-5,6,7,8-tetrahydrofolyl-(gamma-L-Glu)(n+1) + ADP + phosphate + H(+)</text>
        <dbReference type="Rhea" id="RHEA:10580"/>
        <dbReference type="Rhea" id="RHEA-COMP:14738"/>
        <dbReference type="Rhea" id="RHEA-COMP:14740"/>
        <dbReference type="ChEBI" id="CHEBI:15378"/>
        <dbReference type="ChEBI" id="CHEBI:29985"/>
        <dbReference type="ChEBI" id="CHEBI:30616"/>
        <dbReference type="ChEBI" id="CHEBI:43474"/>
        <dbReference type="ChEBI" id="CHEBI:141005"/>
        <dbReference type="ChEBI" id="CHEBI:456216"/>
        <dbReference type="EC" id="6.3.2.17"/>
    </reaction>
</comment>
<organism evidence="25 26">
    <name type="scientific">Marinicauda pacifica</name>
    <dbReference type="NCBI Taxonomy" id="1133559"/>
    <lineage>
        <taxon>Bacteria</taxon>
        <taxon>Pseudomonadati</taxon>
        <taxon>Pseudomonadota</taxon>
        <taxon>Alphaproteobacteria</taxon>
        <taxon>Maricaulales</taxon>
        <taxon>Maricaulaceae</taxon>
        <taxon>Marinicauda</taxon>
    </lineage>
</organism>
<keyword evidence="14" id="KW-0289">Folate biosynthesis</keyword>
<dbReference type="PIRSF" id="PIRSF001563">
    <property type="entry name" value="Folylpolyglu_synth"/>
    <property type="match status" value="1"/>
</dbReference>
<evidence type="ECO:0000256" key="20">
    <source>
        <dbReference type="ARBA" id="ARBA00049035"/>
    </source>
</evidence>
<dbReference type="AlphaFoldDB" id="A0A4S2H8Z3"/>
<dbReference type="SUPFAM" id="SSF53244">
    <property type="entry name" value="MurD-like peptide ligases, peptide-binding domain"/>
    <property type="match status" value="1"/>
</dbReference>
<dbReference type="Gene3D" id="3.90.190.20">
    <property type="entry name" value="Mur ligase, C-terminal domain"/>
    <property type="match status" value="1"/>
</dbReference>
<dbReference type="Pfam" id="PF02875">
    <property type="entry name" value="Mur_ligase_C"/>
    <property type="match status" value="1"/>
</dbReference>
<dbReference type="OrthoDB" id="9809356at2"/>
<dbReference type="Gene3D" id="3.40.1190.10">
    <property type="entry name" value="Mur-like, catalytic domain"/>
    <property type="match status" value="1"/>
</dbReference>
<evidence type="ECO:0000256" key="8">
    <source>
        <dbReference type="ARBA" id="ARBA00019357"/>
    </source>
</evidence>
<dbReference type="EMBL" id="SRXV01000003">
    <property type="protein sequence ID" value="TGY92310.1"/>
    <property type="molecule type" value="Genomic_DNA"/>
</dbReference>
<evidence type="ECO:0000256" key="11">
    <source>
        <dbReference type="ARBA" id="ARBA00022741"/>
    </source>
</evidence>
<dbReference type="UniPathway" id="UPA00077">
    <property type="reaction ID" value="UER00157"/>
</dbReference>
<dbReference type="GO" id="GO:0046656">
    <property type="term" value="P:folic acid biosynthetic process"/>
    <property type="evidence" value="ECO:0007669"/>
    <property type="project" value="UniProtKB-KW"/>
</dbReference>
<comment type="cofactor">
    <cofactor evidence="1">
        <name>Mg(2+)</name>
        <dbReference type="ChEBI" id="CHEBI:18420"/>
    </cofactor>
</comment>
<comment type="pathway">
    <text evidence="3">Cofactor biosynthesis; tetrahydrofolate biosynthesis; 7,8-dihydrofolate from 2-amino-4-hydroxy-6-hydroxymethyl-7,8-dihydropteridine diphosphate and 4-aminobenzoate: step 2/2.</text>
</comment>
<comment type="catalytic activity">
    <reaction evidence="20">
        <text>(6R)-5,10-methylenetetrahydrofolyl-(gamma-L-Glu)(n) + L-glutamate + ATP = (6R)-5,10-methylenetetrahydrofolyl-(gamma-L-Glu)(n+1) + ADP + phosphate + H(+)</text>
        <dbReference type="Rhea" id="RHEA:51912"/>
        <dbReference type="Rhea" id="RHEA-COMP:13257"/>
        <dbReference type="Rhea" id="RHEA-COMP:13258"/>
        <dbReference type="ChEBI" id="CHEBI:15378"/>
        <dbReference type="ChEBI" id="CHEBI:29985"/>
        <dbReference type="ChEBI" id="CHEBI:30616"/>
        <dbReference type="ChEBI" id="CHEBI:43474"/>
        <dbReference type="ChEBI" id="CHEBI:136572"/>
        <dbReference type="ChEBI" id="CHEBI:456216"/>
        <dbReference type="EC" id="6.3.2.17"/>
    </reaction>
</comment>
<dbReference type="GO" id="GO:0046872">
    <property type="term" value="F:metal ion binding"/>
    <property type="evidence" value="ECO:0007669"/>
    <property type="project" value="UniProtKB-KW"/>
</dbReference>
<keyword evidence="11 22" id="KW-0547">Nucleotide-binding</keyword>
<protein>
    <recommendedName>
        <fullName evidence="8">Dihydrofolate synthase/folylpolyglutamate synthase</fullName>
        <ecNumber evidence="6">6.3.2.12</ecNumber>
        <ecNumber evidence="7">6.3.2.17</ecNumber>
    </recommendedName>
    <alternativeName>
        <fullName evidence="17">Folylpoly-gamma-glutamate synthetase-dihydrofolate synthetase</fullName>
    </alternativeName>
    <alternativeName>
        <fullName evidence="15">Folylpolyglutamate synthetase</fullName>
    </alternativeName>
    <alternativeName>
        <fullName evidence="16">Tetrahydrofolylpolyglutamate synthase</fullName>
    </alternativeName>
</protein>
<evidence type="ECO:0000256" key="17">
    <source>
        <dbReference type="ARBA" id="ARBA00032510"/>
    </source>
</evidence>
<dbReference type="GO" id="GO:0008841">
    <property type="term" value="F:dihydrofolate synthase activity"/>
    <property type="evidence" value="ECO:0007669"/>
    <property type="project" value="UniProtKB-EC"/>
</dbReference>
<keyword evidence="9 22" id="KW-0436">Ligase</keyword>
<dbReference type="InterPro" id="IPR018109">
    <property type="entry name" value="Folylpolyglutamate_synth_CS"/>
</dbReference>
<evidence type="ECO:0000256" key="15">
    <source>
        <dbReference type="ARBA" id="ARBA00030048"/>
    </source>
</evidence>
<dbReference type="EC" id="6.3.2.17" evidence="7"/>
<dbReference type="FunFam" id="3.40.1190.10:FF:000011">
    <property type="entry name" value="Folylpolyglutamate synthase/dihydrofolate synthase"/>
    <property type="match status" value="1"/>
</dbReference>
<evidence type="ECO:0000256" key="13">
    <source>
        <dbReference type="ARBA" id="ARBA00022842"/>
    </source>
</evidence>
<evidence type="ECO:0000256" key="6">
    <source>
        <dbReference type="ARBA" id="ARBA00013023"/>
    </source>
</evidence>
<evidence type="ECO:0000256" key="21">
    <source>
        <dbReference type="ARBA" id="ARBA00049161"/>
    </source>
</evidence>
<evidence type="ECO:0000256" key="1">
    <source>
        <dbReference type="ARBA" id="ARBA00001946"/>
    </source>
</evidence>
<dbReference type="GO" id="GO:0005524">
    <property type="term" value="F:ATP binding"/>
    <property type="evidence" value="ECO:0007669"/>
    <property type="project" value="UniProtKB-KW"/>
</dbReference>
<gene>
    <name evidence="25" type="ORF">E5162_11725</name>
</gene>
<comment type="pathway">
    <text evidence="4">Cofactor biosynthesis; tetrahydrofolylpolyglutamate biosynthesis.</text>
</comment>
<dbReference type="PANTHER" id="PTHR11136:SF0">
    <property type="entry name" value="DIHYDROFOLATE SYNTHETASE-RELATED"/>
    <property type="match status" value="1"/>
</dbReference>
<evidence type="ECO:0000256" key="22">
    <source>
        <dbReference type="PIRNR" id="PIRNR001563"/>
    </source>
</evidence>
<dbReference type="PROSITE" id="PS01012">
    <property type="entry name" value="FOLYLPOLYGLU_SYNT_2"/>
    <property type="match status" value="1"/>
</dbReference>
<evidence type="ECO:0000256" key="7">
    <source>
        <dbReference type="ARBA" id="ARBA00013025"/>
    </source>
</evidence>
<evidence type="ECO:0000256" key="9">
    <source>
        <dbReference type="ARBA" id="ARBA00022598"/>
    </source>
</evidence>
<dbReference type="Pfam" id="PF08245">
    <property type="entry name" value="Mur_ligase_M"/>
    <property type="match status" value="1"/>
</dbReference>
<evidence type="ECO:0000256" key="5">
    <source>
        <dbReference type="ARBA" id="ARBA00008276"/>
    </source>
</evidence>
<evidence type="ECO:0000313" key="25">
    <source>
        <dbReference type="EMBL" id="TGY92310.1"/>
    </source>
</evidence>
<dbReference type="GO" id="GO:0004326">
    <property type="term" value="F:tetrahydrofolylpolyglutamate synthase activity"/>
    <property type="evidence" value="ECO:0007669"/>
    <property type="project" value="UniProtKB-EC"/>
</dbReference>
<evidence type="ECO:0000256" key="16">
    <source>
        <dbReference type="ARBA" id="ARBA00030592"/>
    </source>
</evidence>
<dbReference type="NCBIfam" id="TIGR01499">
    <property type="entry name" value="folC"/>
    <property type="match status" value="1"/>
</dbReference>
<evidence type="ECO:0000256" key="18">
    <source>
        <dbReference type="ARBA" id="ARBA00047493"/>
    </source>
</evidence>
<reference evidence="25 26" key="1">
    <citation type="journal article" date="2013" name="Int. J. Syst. Evol. Microbiol.">
        <title>Marinicauda pacifica gen. nov., sp. nov., a prosthecate alphaproteobacterium of the family Hyphomonadaceae isolated from deep seawater.</title>
        <authorList>
            <person name="Zhang X.Y."/>
            <person name="Li G.W."/>
            <person name="Wang C.S."/>
            <person name="Zhang Y.J."/>
            <person name="Xu X.W."/>
            <person name="Li H."/>
            <person name="Liu A."/>
            <person name="Liu C."/>
            <person name="Xie B.B."/>
            <person name="Qin Q.L."/>
            <person name="Xu Z."/>
            <person name="Chen X.L."/>
            <person name="Zhou B.C."/>
            <person name="Zhang Y.Z."/>
        </authorList>
    </citation>
    <scope>NUCLEOTIDE SEQUENCE [LARGE SCALE GENOMIC DNA]</scope>
    <source>
        <strain evidence="25 26">P-1 km-3</strain>
    </source>
</reference>
<dbReference type="GO" id="GO:0046654">
    <property type="term" value="P:tetrahydrofolate biosynthetic process"/>
    <property type="evidence" value="ECO:0007669"/>
    <property type="project" value="UniProtKB-UniPathway"/>
</dbReference>
<name>A0A4S2H8Z3_9PROT</name>
<keyword evidence="13" id="KW-0460">Magnesium</keyword>
<keyword evidence="26" id="KW-1185">Reference proteome</keyword>
<dbReference type="Proteomes" id="UP000305451">
    <property type="component" value="Unassembled WGS sequence"/>
</dbReference>
<sequence length="446" mass="47259">MNDQVSPGAPESIENALERLGRLHPKKIDLSLDRIERLLHALGDPHLSLPPVIHIAGTNGKGSTAAFLKAMFEAAGERVHVYTSPHLVRFNERITLAGQVVDDARLADAFARCEAANGDAPITFFEVTTAAAFLLFSETPAERLILETGLGGRVDATNVLIAPDVTVLTPVSLDHREFLGDTIEAIAAEKAGIVKRNRPVVVGPQMLEAEHVIVSVANAMGAPLYLWGQDFRAYPEHGRLVYEEEELLWDLPAPGLIGSHQIANAAVAIRAARLAGLDEEAAREGLPKARWPARLQRLTGGPLHQIAARHGAVLWLDGGHNPAAAEVLAASLGELESGEERPLVLISAFSINKDAAAFFAYFEGLASRVIAVTFAGGREGAQSAQSTADAARTAGIPAQTAAGLAEAVRDACEDYDHPRILICGSLYLAGEVLALGTGETAVRTPG</sequence>
<keyword evidence="12 22" id="KW-0067">ATP-binding</keyword>
<dbReference type="InterPro" id="IPR036615">
    <property type="entry name" value="Mur_ligase_C_dom_sf"/>
</dbReference>
<evidence type="ECO:0000256" key="14">
    <source>
        <dbReference type="ARBA" id="ARBA00022909"/>
    </source>
</evidence>
<feature type="domain" description="Mur ligase C-terminal" evidence="23">
    <location>
        <begin position="309"/>
        <end position="425"/>
    </location>
</feature>
<accession>A0A4S2H8Z3</accession>
<keyword evidence="10" id="KW-0479">Metal-binding</keyword>
<dbReference type="PANTHER" id="PTHR11136">
    <property type="entry name" value="FOLYLPOLYGLUTAMATE SYNTHASE-RELATED"/>
    <property type="match status" value="1"/>
</dbReference>
<dbReference type="InterPro" id="IPR001645">
    <property type="entry name" value="Folylpolyglutamate_synth"/>
</dbReference>
<evidence type="ECO:0000256" key="3">
    <source>
        <dbReference type="ARBA" id="ARBA00004799"/>
    </source>
</evidence>
<dbReference type="SUPFAM" id="SSF53623">
    <property type="entry name" value="MurD-like peptide ligases, catalytic domain"/>
    <property type="match status" value="1"/>
</dbReference>
<evidence type="ECO:0000256" key="10">
    <source>
        <dbReference type="ARBA" id="ARBA00022723"/>
    </source>
</evidence>
<comment type="function">
    <text evidence="2">Functions in two distinct reactions of the de novo folate biosynthetic pathway. Catalyzes the addition of a glutamate residue to dihydropteroate (7,8-dihydropteroate or H2Pte) to form dihydrofolate (7,8-dihydrofolate monoglutamate or H2Pte-Glu). Also catalyzes successive additions of L-glutamate to tetrahydrofolate or 10-formyltetrahydrofolate or 5,10-methylenetetrahydrofolate, leading to folylpolyglutamate derivatives.</text>
</comment>
<evidence type="ECO:0000259" key="24">
    <source>
        <dbReference type="Pfam" id="PF08245"/>
    </source>
</evidence>
<dbReference type="RefSeq" id="WP_135945444.1">
    <property type="nucleotide sequence ID" value="NZ_BMEI01000003.1"/>
</dbReference>